<dbReference type="AlphaFoldDB" id="A0A8J4BL69"/>
<evidence type="ECO:0000256" key="1">
    <source>
        <dbReference type="SAM" id="MobiDB-lite"/>
    </source>
</evidence>
<comment type="caution">
    <text evidence="2">The sequence shown here is derived from an EMBL/GenBank/DDBJ whole genome shotgun (WGS) entry which is preliminary data.</text>
</comment>
<accession>A0A8J4BL69</accession>
<evidence type="ECO:0000313" key="3">
    <source>
        <dbReference type="Proteomes" id="UP000747399"/>
    </source>
</evidence>
<sequence length="118" mass="12774">MASRHEASAMRHLAPSLGLPNTRSTRLQRLPQGCRAASDQYHSEAVYRPAHVRAEGPAAAARAPGRSPARPAASQLPYHPSHPTSTTSTDSPTIVNLKHRWHQRLHPSPSQSRPAAVS</sequence>
<evidence type="ECO:0000313" key="2">
    <source>
        <dbReference type="EMBL" id="GIL64031.1"/>
    </source>
</evidence>
<dbReference type="EMBL" id="BNCO01000062">
    <property type="protein sequence ID" value="GIL64031.1"/>
    <property type="molecule type" value="Genomic_DNA"/>
</dbReference>
<proteinExistence type="predicted"/>
<feature type="non-terminal residue" evidence="2">
    <location>
        <position position="118"/>
    </location>
</feature>
<dbReference type="Proteomes" id="UP000747399">
    <property type="component" value="Unassembled WGS sequence"/>
</dbReference>
<reference evidence="2" key="1">
    <citation type="journal article" date="2021" name="Proc. Natl. Acad. Sci. U.S.A.">
        <title>Three genomes in the algal genus Volvox reveal the fate of a haploid sex-determining region after a transition to homothallism.</title>
        <authorList>
            <person name="Yamamoto K."/>
            <person name="Hamaji T."/>
            <person name="Kawai-Toyooka H."/>
            <person name="Matsuzaki R."/>
            <person name="Takahashi F."/>
            <person name="Nishimura Y."/>
            <person name="Kawachi M."/>
            <person name="Noguchi H."/>
            <person name="Minakuchi Y."/>
            <person name="Umen J.G."/>
            <person name="Toyoda A."/>
            <person name="Nozaki H."/>
        </authorList>
    </citation>
    <scope>NUCLEOTIDE SEQUENCE</scope>
    <source>
        <strain evidence="2">NIES-3780</strain>
    </source>
</reference>
<protein>
    <submittedName>
        <fullName evidence="2">Uncharacterized protein</fullName>
    </submittedName>
</protein>
<organism evidence="2 3">
    <name type="scientific">Volvox africanus</name>
    <dbReference type="NCBI Taxonomy" id="51714"/>
    <lineage>
        <taxon>Eukaryota</taxon>
        <taxon>Viridiplantae</taxon>
        <taxon>Chlorophyta</taxon>
        <taxon>core chlorophytes</taxon>
        <taxon>Chlorophyceae</taxon>
        <taxon>CS clade</taxon>
        <taxon>Chlamydomonadales</taxon>
        <taxon>Volvocaceae</taxon>
        <taxon>Volvox</taxon>
    </lineage>
</organism>
<feature type="compositionally biased region" description="Low complexity" evidence="1">
    <location>
        <begin position="55"/>
        <end position="93"/>
    </location>
</feature>
<name>A0A8J4BL69_9CHLO</name>
<feature type="compositionally biased region" description="Polar residues" evidence="1">
    <location>
        <begin position="108"/>
        <end position="118"/>
    </location>
</feature>
<keyword evidence="3" id="KW-1185">Reference proteome</keyword>
<gene>
    <name evidence="2" type="ORF">Vafri_18020</name>
</gene>
<feature type="region of interest" description="Disordered" evidence="1">
    <location>
        <begin position="1"/>
        <end position="118"/>
    </location>
</feature>